<accession>A0A386WLI4</accession>
<reference evidence="2 3" key="1">
    <citation type="submission" date="2017-10" db="EMBL/GenBank/DDBJ databases">
        <title>Integration of genomic and chemical information greatly accelerates assignment of the full stereostructure of myelolactone, a potent inhibitor of myeloma from a marine-derived Micromonospora.</title>
        <authorList>
            <person name="Kim M.C."/>
            <person name="Machado H."/>
            <person name="Jensen P.R."/>
            <person name="Fenical W."/>
        </authorList>
    </citation>
    <scope>NUCLEOTIDE SEQUENCE [LARGE SCALE GENOMIC DNA]</scope>
    <source>
        <strain evidence="2 3">CNY-010</strain>
    </source>
</reference>
<evidence type="ECO:0000313" key="3">
    <source>
        <dbReference type="Proteomes" id="UP000267804"/>
    </source>
</evidence>
<dbReference type="InterPro" id="IPR011604">
    <property type="entry name" value="PDDEXK-like_dom_sf"/>
</dbReference>
<dbReference type="AlphaFoldDB" id="A0A386WLI4"/>
<organism evidence="2 3">
    <name type="scientific">Micromonospora tulbaghiae</name>
    <dbReference type="NCBI Taxonomy" id="479978"/>
    <lineage>
        <taxon>Bacteria</taxon>
        <taxon>Bacillati</taxon>
        <taxon>Actinomycetota</taxon>
        <taxon>Actinomycetes</taxon>
        <taxon>Micromonosporales</taxon>
        <taxon>Micromonosporaceae</taxon>
        <taxon>Micromonospora</taxon>
    </lineage>
</organism>
<dbReference type="InterPro" id="IPR024432">
    <property type="entry name" value="Put_RecE_PDDEXK-like_dom"/>
</dbReference>
<dbReference type="RefSeq" id="WP_120571243.1">
    <property type="nucleotide sequence ID" value="NZ_CP024087.1"/>
</dbReference>
<protein>
    <recommendedName>
        <fullName evidence="1">Putative exodeoxyribonuclease 8 PDDEXK-like domain-containing protein</fullName>
    </recommendedName>
</protein>
<feature type="domain" description="Putative exodeoxyribonuclease 8 PDDEXK-like" evidence="1">
    <location>
        <begin position="46"/>
        <end position="275"/>
    </location>
</feature>
<proteinExistence type="predicted"/>
<name>A0A386WLI4_9ACTN</name>
<dbReference type="EMBL" id="CP024087">
    <property type="protein sequence ID" value="AYF29275.1"/>
    <property type="molecule type" value="Genomic_DNA"/>
</dbReference>
<dbReference type="KEGG" id="mtua:CSH63_17745"/>
<dbReference type="Gene3D" id="3.90.320.10">
    <property type="match status" value="1"/>
</dbReference>
<gene>
    <name evidence="2" type="ORF">CSH63_17745</name>
</gene>
<sequence length="290" mass="32320">MTDTQPFVVERPGVYLGVPDDAYHADPVPGGSLSSTGARELLPPSCPARFRHRRDNPQPPKKAFDLGHAAHHRVLGTGPKLEVIERDRWDTNEVKARVKAIREAGGVPLKRAEMDSVEAMAKELRNHPKAAQLLQPGTGEPEASLFWVDLETRVKCRARIDWLTHATGAPRLIIPDYKTCRSAAPDALQKAIAEHGWHQQADWYEAGIRALGLHAEPVVVFICQEKEPPYLVTVAEPDPTARRIAAHLNREARHLYRSCVESGRWPGYTDDVALISLPGWVENRYAQEAL</sequence>
<dbReference type="Pfam" id="PF12684">
    <property type="entry name" value="DUF3799"/>
    <property type="match status" value="1"/>
</dbReference>
<dbReference type="Proteomes" id="UP000267804">
    <property type="component" value="Chromosome"/>
</dbReference>
<evidence type="ECO:0000259" key="1">
    <source>
        <dbReference type="Pfam" id="PF12684"/>
    </source>
</evidence>
<evidence type="ECO:0000313" key="2">
    <source>
        <dbReference type="EMBL" id="AYF29275.1"/>
    </source>
</evidence>